<name>A0A1I7EXK1_9FIRM</name>
<evidence type="ECO:0000313" key="3">
    <source>
        <dbReference type="EMBL" id="SFU28624.1"/>
    </source>
</evidence>
<dbReference type="Gene3D" id="3.40.980.10">
    <property type="entry name" value="MoaB/Mog-like domain"/>
    <property type="match status" value="1"/>
</dbReference>
<evidence type="ECO:0000313" key="4">
    <source>
        <dbReference type="Proteomes" id="UP000198817"/>
    </source>
</evidence>
<dbReference type="SUPFAM" id="SSF142433">
    <property type="entry name" value="CinA-like"/>
    <property type="match status" value="1"/>
</dbReference>
<dbReference type="NCBIfam" id="TIGR00199">
    <property type="entry name" value="PncC_domain"/>
    <property type="match status" value="1"/>
</dbReference>
<reference evidence="3 4" key="1">
    <citation type="submission" date="2016-10" db="EMBL/GenBank/DDBJ databases">
        <authorList>
            <person name="de Groot N.N."/>
        </authorList>
    </citation>
    <scope>NUCLEOTIDE SEQUENCE [LARGE SCALE GENOMIC DNA]</scope>
    <source>
        <strain evidence="3 4">KHGC13</strain>
    </source>
</reference>
<dbReference type="SUPFAM" id="SSF53218">
    <property type="entry name" value="Molybdenum cofactor biosynthesis proteins"/>
    <property type="match status" value="1"/>
</dbReference>
<dbReference type="InterPro" id="IPR050101">
    <property type="entry name" value="CinA"/>
</dbReference>
<dbReference type="HAMAP" id="MF_00226_B">
    <property type="entry name" value="CinA_B"/>
    <property type="match status" value="1"/>
</dbReference>
<protein>
    <recommendedName>
        <fullName evidence="1">Putative competence-damage inducible protein</fullName>
    </recommendedName>
</protein>
<dbReference type="NCBIfam" id="TIGR00200">
    <property type="entry name" value="cinA_nterm"/>
    <property type="match status" value="1"/>
</dbReference>
<dbReference type="Gene3D" id="3.90.950.20">
    <property type="entry name" value="CinA-like"/>
    <property type="match status" value="1"/>
</dbReference>
<dbReference type="PIRSF" id="PIRSF006728">
    <property type="entry name" value="CinA"/>
    <property type="match status" value="1"/>
</dbReference>
<comment type="similarity">
    <text evidence="1">Belongs to the CinA family.</text>
</comment>
<dbReference type="PANTHER" id="PTHR13939">
    <property type="entry name" value="NICOTINAMIDE-NUCLEOTIDE AMIDOHYDROLASE PNCC"/>
    <property type="match status" value="1"/>
</dbReference>
<evidence type="ECO:0000256" key="1">
    <source>
        <dbReference type="HAMAP-Rule" id="MF_00226"/>
    </source>
</evidence>
<dbReference type="Pfam" id="PF18146">
    <property type="entry name" value="CinA_KH"/>
    <property type="match status" value="1"/>
</dbReference>
<dbReference type="InterPro" id="IPR008136">
    <property type="entry name" value="CinA_C"/>
</dbReference>
<dbReference type="Pfam" id="PF02464">
    <property type="entry name" value="CinA"/>
    <property type="match status" value="1"/>
</dbReference>
<dbReference type="OrthoDB" id="9801454at2"/>
<gene>
    <name evidence="1" type="primary">cinA</name>
    <name evidence="3" type="ORF">SAMN05216508_10183</name>
</gene>
<dbReference type="EMBL" id="FPBT01000001">
    <property type="protein sequence ID" value="SFU28624.1"/>
    <property type="molecule type" value="Genomic_DNA"/>
</dbReference>
<dbReference type="InterPro" id="IPR036653">
    <property type="entry name" value="CinA-like_C"/>
</dbReference>
<dbReference type="AlphaFoldDB" id="A0A1I7EXK1"/>
<keyword evidence="4" id="KW-1185">Reference proteome</keyword>
<dbReference type="InterPro" id="IPR008135">
    <property type="entry name" value="Competence-induced_CinA"/>
</dbReference>
<dbReference type="InterPro" id="IPR036425">
    <property type="entry name" value="MoaB/Mog-like_dom_sf"/>
</dbReference>
<dbReference type="RefSeq" id="WP_090469150.1">
    <property type="nucleotide sequence ID" value="NZ_FOWF01000002.1"/>
</dbReference>
<sequence length="430" mass="47913">MKCAVISVGTELLMGQITDTNAVYISRQLNMLGIDVLYRYTVGDNDGRLREILGLAAEDCDLIITTGGLGPTEDDMTKETVSDFLGEKLVEDEEAKHILMEMQQARKHRFTTNNYKQYLLPEHATVFQTEIGTAPGFAVEKNGTTVICLPGPPYEMTEMFRRCVYPYLAKQQDSVIYYKVLRIFGKGESLVETKLMDLIDAQTDPTIATYAKMAECSVRVASKRRTLEEAKNAVEAMVRKIRERLGDNIYSEEDEDLVQVVGRKLIDRHITISCAESCTGGLFAGNLTDVPGISDVFERGIVTYTCRAKIEELGVREDTLERETAVSPEVARQMAEGLQKKTGSDVCVSVTGIAGPGGGTPEKPVGLIYIGCRYRGKTLVKKLLTPNFSREWNRKYAVLMMLDTVNRLIDGRPVMQENFTDPEGKDIPLE</sequence>
<dbReference type="STRING" id="155865.SAMN05216515_10284"/>
<dbReference type="NCBIfam" id="NF001813">
    <property type="entry name" value="PRK00549.1"/>
    <property type="match status" value="1"/>
</dbReference>
<organism evidence="3 4">
    <name type="scientific">Eubacterium pyruvativorans</name>
    <dbReference type="NCBI Taxonomy" id="155865"/>
    <lineage>
        <taxon>Bacteria</taxon>
        <taxon>Bacillati</taxon>
        <taxon>Bacillota</taxon>
        <taxon>Clostridia</taxon>
        <taxon>Eubacteriales</taxon>
        <taxon>Eubacteriaceae</taxon>
        <taxon>Eubacterium</taxon>
    </lineage>
</organism>
<dbReference type="Gene3D" id="3.30.70.2860">
    <property type="match status" value="1"/>
</dbReference>
<dbReference type="Proteomes" id="UP000198817">
    <property type="component" value="Unassembled WGS sequence"/>
</dbReference>
<dbReference type="NCBIfam" id="TIGR00177">
    <property type="entry name" value="molyb_syn"/>
    <property type="match status" value="1"/>
</dbReference>
<proteinExistence type="inferred from homology"/>
<dbReference type="CDD" id="cd00885">
    <property type="entry name" value="cinA"/>
    <property type="match status" value="1"/>
</dbReference>
<accession>A0A1I7EXK1</accession>
<dbReference type="InterPro" id="IPR041424">
    <property type="entry name" value="CinA_KH"/>
</dbReference>
<feature type="domain" description="MoaB/Mog" evidence="2">
    <location>
        <begin position="4"/>
        <end position="170"/>
    </location>
</feature>
<dbReference type="SMART" id="SM00852">
    <property type="entry name" value="MoCF_biosynth"/>
    <property type="match status" value="1"/>
</dbReference>
<dbReference type="Pfam" id="PF00994">
    <property type="entry name" value="MoCF_biosynth"/>
    <property type="match status" value="1"/>
</dbReference>
<evidence type="ECO:0000259" key="2">
    <source>
        <dbReference type="SMART" id="SM00852"/>
    </source>
</evidence>
<dbReference type="InterPro" id="IPR001453">
    <property type="entry name" value="MoaB/Mog_dom"/>
</dbReference>
<dbReference type="PANTHER" id="PTHR13939:SF0">
    <property type="entry name" value="NMN AMIDOHYDROLASE-LIKE PROTEIN YFAY"/>
    <property type="match status" value="1"/>
</dbReference>